<keyword evidence="2" id="KW-0969">Cilium</keyword>
<keyword evidence="3" id="KW-1185">Reference proteome</keyword>
<dbReference type="EMBL" id="PIQO01000001">
    <property type="protein sequence ID" value="PKR86894.1"/>
    <property type="molecule type" value="Genomic_DNA"/>
</dbReference>
<organism evidence="2 3">
    <name type="scientific">Heyndrickxia camelliae</name>
    <dbReference type="NCBI Taxonomy" id="1707093"/>
    <lineage>
        <taxon>Bacteria</taxon>
        <taxon>Bacillati</taxon>
        <taxon>Bacillota</taxon>
        <taxon>Bacilli</taxon>
        <taxon>Bacillales</taxon>
        <taxon>Bacillaceae</taxon>
        <taxon>Heyndrickxia</taxon>
    </lineage>
</organism>
<proteinExistence type="predicted"/>
<keyword evidence="1" id="KW-1133">Transmembrane helix</keyword>
<evidence type="ECO:0000313" key="3">
    <source>
        <dbReference type="Proteomes" id="UP000233440"/>
    </source>
</evidence>
<sequence>MKKVLMFSLAVILAIVALSSLGHIIGLAISLIVVYISFKQFLKSHSFWGKLLWALIGVVGLAAVLASLPALAGILAIYLLYVGYKHWKKEANVVQTSESPFDNFDRQWEELKKKY</sequence>
<dbReference type="Proteomes" id="UP000233440">
    <property type="component" value="Unassembled WGS sequence"/>
</dbReference>
<keyword evidence="2" id="KW-0282">Flagellum</keyword>
<keyword evidence="2" id="KW-0966">Cell projection</keyword>
<keyword evidence="1" id="KW-0472">Membrane</keyword>
<feature type="transmembrane region" description="Helical" evidence="1">
    <location>
        <begin position="54"/>
        <end position="81"/>
    </location>
</feature>
<evidence type="ECO:0000256" key="1">
    <source>
        <dbReference type="SAM" id="Phobius"/>
    </source>
</evidence>
<protein>
    <submittedName>
        <fullName evidence="2">Flagellar basal body rod protein</fullName>
    </submittedName>
</protein>
<dbReference type="OrthoDB" id="2971941at2"/>
<name>A0A2N3LQR8_9BACI</name>
<dbReference type="RefSeq" id="WP_101352544.1">
    <property type="nucleotide sequence ID" value="NZ_PIQO01000001.1"/>
</dbReference>
<gene>
    <name evidence="2" type="ORF">CWO92_02260</name>
</gene>
<accession>A0A2N3LQR8</accession>
<dbReference type="AlphaFoldDB" id="A0A2N3LQR8"/>
<evidence type="ECO:0000313" key="2">
    <source>
        <dbReference type="EMBL" id="PKR86894.1"/>
    </source>
</evidence>
<comment type="caution">
    <text evidence="2">The sequence shown here is derived from an EMBL/GenBank/DDBJ whole genome shotgun (WGS) entry which is preliminary data.</text>
</comment>
<reference evidence="2 3" key="1">
    <citation type="submission" date="2017-11" db="EMBL/GenBank/DDBJ databases">
        <title>Bacillus camelliae sp. nov., isolated from pu'er tea.</title>
        <authorList>
            <person name="Niu L."/>
        </authorList>
    </citation>
    <scope>NUCLEOTIDE SEQUENCE [LARGE SCALE GENOMIC DNA]</scope>
    <source>
        <strain evidence="2 3">7578-1</strain>
    </source>
</reference>
<keyword evidence="1" id="KW-0812">Transmembrane</keyword>